<dbReference type="AlphaFoldDB" id="A0A9D4ULQ6"/>
<proteinExistence type="predicted"/>
<comment type="caution">
    <text evidence="1">The sequence shown here is derived from an EMBL/GenBank/DDBJ whole genome shotgun (WGS) entry which is preliminary data.</text>
</comment>
<gene>
    <name evidence="1" type="ORF">GOP47_0015919</name>
</gene>
<dbReference type="EMBL" id="JABFUD020000015">
    <property type="protein sequence ID" value="KAI5069618.1"/>
    <property type="molecule type" value="Genomic_DNA"/>
</dbReference>
<evidence type="ECO:0000313" key="1">
    <source>
        <dbReference type="EMBL" id="KAI5069618.1"/>
    </source>
</evidence>
<reference evidence="1" key="1">
    <citation type="submission" date="2021-01" db="EMBL/GenBank/DDBJ databases">
        <title>Adiantum capillus-veneris genome.</title>
        <authorList>
            <person name="Fang Y."/>
            <person name="Liao Q."/>
        </authorList>
    </citation>
    <scope>NUCLEOTIDE SEQUENCE</scope>
    <source>
        <strain evidence="1">H3</strain>
        <tissue evidence="1">Leaf</tissue>
    </source>
</reference>
<accession>A0A9D4ULQ6</accession>
<organism evidence="1 2">
    <name type="scientific">Adiantum capillus-veneris</name>
    <name type="common">Maidenhair fern</name>
    <dbReference type="NCBI Taxonomy" id="13818"/>
    <lineage>
        <taxon>Eukaryota</taxon>
        <taxon>Viridiplantae</taxon>
        <taxon>Streptophyta</taxon>
        <taxon>Embryophyta</taxon>
        <taxon>Tracheophyta</taxon>
        <taxon>Polypodiopsida</taxon>
        <taxon>Polypodiidae</taxon>
        <taxon>Polypodiales</taxon>
        <taxon>Pteridineae</taxon>
        <taxon>Pteridaceae</taxon>
        <taxon>Vittarioideae</taxon>
        <taxon>Adiantum</taxon>
    </lineage>
</organism>
<name>A0A9D4ULQ6_ADICA</name>
<dbReference type="Proteomes" id="UP000886520">
    <property type="component" value="Chromosome 15"/>
</dbReference>
<sequence>MFDAHGGVFEGEGGDGRALCSCGVQGSLHSYEGAWLTHNSLSCEGHLLHDLLWGHLGGPVGDGNYGPHPFPLRQYGYMLNTLQLALKPRTDRACKLPVNESNIPGFGLREEHSCFAELDFLEDHELTLLWRRVWHWVLKCLPLRHILALVRLEPLGS</sequence>
<evidence type="ECO:0000313" key="2">
    <source>
        <dbReference type="Proteomes" id="UP000886520"/>
    </source>
</evidence>
<protein>
    <submittedName>
        <fullName evidence="1">Uncharacterized protein</fullName>
    </submittedName>
</protein>
<keyword evidence="2" id="KW-1185">Reference proteome</keyword>